<evidence type="ECO:0000313" key="1">
    <source>
        <dbReference type="EMBL" id="GFB19685.1"/>
    </source>
</evidence>
<feature type="non-terminal residue" evidence="1">
    <location>
        <position position="139"/>
    </location>
</feature>
<organism evidence="1">
    <name type="scientific">Tanacetum cinerariifolium</name>
    <name type="common">Dalmatian daisy</name>
    <name type="synonym">Chrysanthemum cinerariifolium</name>
    <dbReference type="NCBI Taxonomy" id="118510"/>
    <lineage>
        <taxon>Eukaryota</taxon>
        <taxon>Viridiplantae</taxon>
        <taxon>Streptophyta</taxon>
        <taxon>Embryophyta</taxon>
        <taxon>Tracheophyta</taxon>
        <taxon>Spermatophyta</taxon>
        <taxon>Magnoliopsida</taxon>
        <taxon>eudicotyledons</taxon>
        <taxon>Gunneridae</taxon>
        <taxon>Pentapetalae</taxon>
        <taxon>asterids</taxon>
        <taxon>campanulids</taxon>
        <taxon>Asterales</taxon>
        <taxon>Asteraceae</taxon>
        <taxon>Asteroideae</taxon>
        <taxon>Anthemideae</taxon>
        <taxon>Anthemidinae</taxon>
        <taxon>Tanacetum</taxon>
    </lineage>
</organism>
<protein>
    <submittedName>
        <fullName evidence="1">Uncharacterized protein</fullName>
    </submittedName>
</protein>
<name>A0A699KZZ7_TANCI</name>
<dbReference type="AlphaFoldDB" id="A0A699KZZ7"/>
<reference evidence="1" key="1">
    <citation type="journal article" date="2019" name="Sci. Rep.">
        <title>Draft genome of Tanacetum cinerariifolium, the natural source of mosquito coil.</title>
        <authorList>
            <person name="Yamashiro T."/>
            <person name="Shiraishi A."/>
            <person name="Satake H."/>
            <person name="Nakayama K."/>
        </authorList>
    </citation>
    <scope>NUCLEOTIDE SEQUENCE</scope>
</reference>
<comment type="caution">
    <text evidence="1">The sequence shown here is derived from an EMBL/GenBank/DDBJ whole genome shotgun (WGS) entry which is preliminary data.</text>
</comment>
<dbReference type="EMBL" id="BKCJ010573135">
    <property type="protein sequence ID" value="GFB19685.1"/>
    <property type="molecule type" value="Genomic_DNA"/>
</dbReference>
<proteinExistence type="predicted"/>
<gene>
    <name evidence="1" type="ORF">Tci_691656</name>
</gene>
<sequence length="139" mass="16233">MFLAHLDKAHYYTNLGRIKFITVRVVRIQDHHPFGKLEQRAQYQVERTQIVDEELEHIPHEALRMMDSIHCGSQMIKNHSNDRSVKEMLMMVLVMHTKEDDTVFHIEKTGMLMLLVEIDVGGMTADVVDKLNCSYDDVH</sequence>
<accession>A0A699KZZ7</accession>